<sequence>MDALALAVLDAPVLVPPSAALLIAARRGIHSGRVGQHLLGILLLLLVVLLVGVGH</sequence>
<evidence type="ECO:0000313" key="1">
    <source>
        <dbReference type="EMBL" id="KAK1858695.1"/>
    </source>
</evidence>
<accession>A0ACC3BLQ5</accession>
<evidence type="ECO:0000313" key="2">
    <source>
        <dbReference type="Proteomes" id="UP000798662"/>
    </source>
</evidence>
<gene>
    <name evidence="1" type="ORF">I4F81_001296</name>
</gene>
<dbReference type="Proteomes" id="UP000798662">
    <property type="component" value="Chromosome 1"/>
</dbReference>
<proteinExistence type="predicted"/>
<reference evidence="1" key="1">
    <citation type="submission" date="2019-11" db="EMBL/GenBank/DDBJ databases">
        <title>Nori genome reveals adaptations in red seaweeds to the harsh intertidal environment.</title>
        <authorList>
            <person name="Wang D."/>
            <person name="Mao Y."/>
        </authorList>
    </citation>
    <scope>NUCLEOTIDE SEQUENCE</scope>
    <source>
        <tissue evidence="1">Gametophyte</tissue>
    </source>
</reference>
<name>A0ACC3BLQ5_PYRYE</name>
<keyword evidence="2" id="KW-1185">Reference proteome</keyword>
<organism evidence="1 2">
    <name type="scientific">Pyropia yezoensis</name>
    <name type="common">Susabi-nori</name>
    <name type="synonym">Porphyra yezoensis</name>
    <dbReference type="NCBI Taxonomy" id="2788"/>
    <lineage>
        <taxon>Eukaryota</taxon>
        <taxon>Rhodophyta</taxon>
        <taxon>Bangiophyceae</taxon>
        <taxon>Bangiales</taxon>
        <taxon>Bangiaceae</taxon>
        <taxon>Pyropia</taxon>
    </lineage>
</organism>
<protein>
    <submittedName>
        <fullName evidence="1">Uncharacterized protein</fullName>
    </submittedName>
</protein>
<comment type="caution">
    <text evidence="1">The sequence shown here is derived from an EMBL/GenBank/DDBJ whole genome shotgun (WGS) entry which is preliminary data.</text>
</comment>
<dbReference type="EMBL" id="CM020618">
    <property type="protein sequence ID" value="KAK1858695.1"/>
    <property type="molecule type" value="Genomic_DNA"/>
</dbReference>